<dbReference type="Pfam" id="PF09273">
    <property type="entry name" value="Rubis-subs-bind"/>
    <property type="match status" value="1"/>
</dbReference>
<evidence type="ECO:0000259" key="5">
    <source>
        <dbReference type="Pfam" id="PF09273"/>
    </source>
</evidence>
<reference evidence="6" key="1">
    <citation type="submission" date="2021-02" db="EMBL/GenBank/DDBJ databases">
        <authorList>
            <person name="Nowell W R."/>
        </authorList>
    </citation>
    <scope>NUCLEOTIDE SEQUENCE</scope>
</reference>
<sequence>MKRHLDSTVDDESQMEQQRSKPTTNEERLISFKNWLNEHNVIWKNVDIRSSILYGGSALYSTSSEELPIIEIPTSLLMSSELAKNSSTFIPPTSDVFNQAEQHIDQETLILTLFLLHERSKGTKSFWYPHIQVLPTTFSTPLFHKENYVESTSVYYLTETMRQSMSEVCDLITPKTFTLEDFLWAYTIIDSRGFKLTDFGTTLIPLADFANHVSFAQEASLCSKGVDKQTNRFILKTTDKKIQAGDELCLKYNNELANWQLLLYYGFAIENNPFDSILLEIKMDPDDTYEMEMKKMLLLNLSEDLFLDHELKISENEPIISENLLATLRLIVMTNEELEQYNLSNLDELLSSIVNIDNEQRALTKLLEILNDIKEVQFTATLEESLNRFQSNQLDDDERYSLIYLIGQKQIIENACHWINNALSQLK</sequence>
<feature type="region of interest" description="Disordered" evidence="4">
    <location>
        <begin position="1"/>
        <end position="25"/>
    </location>
</feature>
<evidence type="ECO:0000313" key="8">
    <source>
        <dbReference type="Proteomes" id="UP000663891"/>
    </source>
</evidence>
<gene>
    <name evidence="7" type="ORF">OKA104_LOCUS20613</name>
    <name evidence="6" type="ORF">VCS650_LOCUS4878</name>
</gene>
<keyword evidence="1" id="KW-0489">Methyltransferase</keyword>
<dbReference type="CDD" id="cd10527">
    <property type="entry name" value="SET_LSMT"/>
    <property type="match status" value="1"/>
</dbReference>
<evidence type="ECO:0000256" key="1">
    <source>
        <dbReference type="ARBA" id="ARBA00022603"/>
    </source>
</evidence>
<dbReference type="SUPFAM" id="SSF82199">
    <property type="entry name" value="SET domain"/>
    <property type="match status" value="1"/>
</dbReference>
<name>A0A813U250_9BILA</name>
<keyword evidence="2" id="KW-0808">Transferase</keyword>
<dbReference type="EMBL" id="CAJNON010000028">
    <property type="protein sequence ID" value="CAF0817318.1"/>
    <property type="molecule type" value="Genomic_DNA"/>
</dbReference>
<dbReference type="AlphaFoldDB" id="A0A813U250"/>
<dbReference type="InterPro" id="IPR050600">
    <property type="entry name" value="SETD3_SETD6_MTase"/>
</dbReference>
<dbReference type="Gene3D" id="3.90.1410.10">
    <property type="entry name" value="set domain protein methyltransferase, domain 1"/>
    <property type="match status" value="1"/>
</dbReference>
<dbReference type="InterPro" id="IPR046341">
    <property type="entry name" value="SET_dom_sf"/>
</dbReference>
<dbReference type="EMBL" id="CAJOAY010001387">
    <property type="protein sequence ID" value="CAF3836314.1"/>
    <property type="molecule type" value="Genomic_DNA"/>
</dbReference>
<dbReference type="GO" id="GO:0032259">
    <property type="term" value="P:methylation"/>
    <property type="evidence" value="ECO:0007669"/>
    <property type="project" value="UniProtKB-KW"/>
</dbReference>
<feature type="domain" description="Rubisco LSMT substrate-binding" evidence="5">
    <location>
        <begin position="292"/>
        <end position="412"/>
    </location>
</feature>
<keyword evidence="3" id="KW-0949">S-adenosyl-L-methionine</keyword>
<proteinExistence type="predicted"/>
<organism evidence="6 8">
    <name type="scientific">Adineta steineri</name>
    <dbReference type="NCBI Taxonomy" id="433720"/>
    <lineage>
        <taxon>Eukaryota</taxon>
        <taxon>Metazoa</taxon>
        <taxon>Spiralia</taxon>
        <taxon>Gnathifera</taxon>
        <taxon>Rotifera</taxon>
        <taxon>Eurotatoria</taxon>
        <taxon>Bdelloidea</taxon>
        <taxon>Adinetida</taxon>
        <taxon>Adinetidae</taxon>
        <taxon>Adineta</taxon>
    </lineage>
</organism>
<dbReference type="Gene3D" id="3.90.1420.10">
    <property type="entry name" value="Rubisco LSMT, substrate-binding domain"/>
    <property type="match status" value="1"/>
</dbReference>
<evidence type="ECO:0000313" key="7">
    <source>
        <dbReference type="EMBL" id="CAF3836314.1"/>
    </source>
</evidence>
<protein>
    <recommendedName>
        <fullName evidence="5">Rubisco LSMT substrate-binding domain-containing protein</fullName>
    </recommendedName>
</protein>
<dbReference type="GO" id="GO:0016279">
    <property type="term" value="F:protein-lysine N-methyltransferase activity"/>
    <property type="evidence" value="ECO:0007669"/>
    <property type="project" value="TreeGrafter"/>
</dbReference>
<dbReference type="Proteomes" id="UP000663891">
    <property type="component" value="Unassembled WGS sequence"/>
</dbReference>
<evidence type="ECO:0000256" key="3">
    <source>
        <dbReference type="ARBA" id="ARBA00022691"/>
    </source>
</evidence>
<accession>A0A813U250</accession>
<dbReference type="PANTHER" id="PTHR13271">
    <property type="entry name" value="UNCHARACTERIZED PUTATIVE METHYLTRANSFERASE"/>
    <property type="match status" value="1"/>
</dbReference>
<dbReference type="Proteomes" id="UP000663881">
    <property type="component" value="Unassembled WGS sequence"/>
</dbReference>
<evidence type="ECO:0000256" key="2">
    <source>
        <dbReference type="ARBA" id="ARBA00022679"/>
    </source>
</evidence>
<evidence type="ECO:0000256" key="4">
    <source>
        <dbReference type="SAM" id="MobiDB-lite"/>
    </source>
</evidence>
<dbReference type="OrthoDB" id="441812at2759"/>
<evidence type="ECO:0000313" key="6">
    <source>
        <dbReference type="EMBL" id="CAF0817318.1"/>
    </source>
</evidence>
<dbReference type="InterPro" id="IPR015353">
    <property type="entry name" value="Rubisco_LSMT_subst-bd"/>
</dbReference>
<comment type="caution">
    <text evidence="6">The sequence shown here is derived from an EMBL/GenBank/DDBJ whole genome shotgun (WGS) entry which is preliminary data.</text>
</comment>
<dbReference type="InterPro" id="IPR036464">
    <property type="entry name" value="Rubisco_LSMT_subst-bd_sf"/>
</dbReference>
<dbReference type="SUPFAM" id="SSF81822">
    <property type="entry name" value="RuBisCo LSMT C-terminal, substrate-binding domain"/>
    <property type="match status" value="1"/>
</dbReference>